<proteinExistence type="predicted"/>
<name>A0A174DK55_9FIRM</name>
<evidence type="ECO:0000313" key="2">
    <source>
        <dbReference type="Proteomes" id="UP000095706"/>
    </source>
</evidence>
<gene>
    <name evidence="1" type="ORF">ERS852406_01542</name>
</gene>
<dbReference type="Proteomes" id="UP000095706">
    <property type="component" value="Unassembled WGS sequence"/>
</dbReference>
<evidence type="ECO:0000313" key="1">
    <source>
        <dbReference type="EMBL" id="CUO24280.1"/>
    </source>
</evidence>
<dbReference type="EMBL" id="CYYV01000007">
    <property type="protein sequence ID" value="CUO24280.1"/>
    <property type="molecule type" value="Genomic_DNA"/>
</dbReference>
<organism evidence="1 2">
    <name type="scientific">Fusicatenibacter saccharivorans</name>
    <dbReference type="NCBI Taxonomy" id="1150298"/>
    <lineage>
        <taxon>Bacteria</taxon>
        <taxon>Bacillati</taxon>
        <taxon>Bacillota</taxon>
        <taxon>Clostridia</taxon>
        <taxon>Lachnospirales</taxon>
        <taxon>Lachnospiraceae</taxon>
        <taxon>Fusicatenibacter</taxon>
    </lineage>
</organism>
<protein>
    <submittedName>
        <fullName evidence="1">Uncharacterized protein</fullName>
    </submittedName>
</protein>
<sequence length="146" mass="16508">MNLLKTAGNLDDKIGELQYSAEKCNFMLENLCNTFGQIMDDNQKANNWDAAGVMVDIAQDYARRTFETTKEANKLINQLFNEAREIERPTEGGNNDAPQVTATQADFKSGIVEMLNYADARKMRSVYVFTKALLGDDLKYHKQPQS</sequence>
<dbReference type="AlphaFoldDB" id="A0A174DK55"/>
<dbReference type="RefSeq" id="WP_055227490.1">
    <property type="nucleotide sequence ID" value="NZ_CYYV01000007.1"/>
</dbReference>
<reference evidence="1 2" key="1">
    <citation type="submission" date="2015-09" db="EMBL/GenBank/DDBJ databases">
        <authorList>
            <consortium name="Pathogen Informatics"/>
        </authorList>
    </citation>
    <scope>NUCLEOTIDE SEQUENCE [LARGE SCALE GENOMIC DNA]</scope>
    <source>
        <strain evidence="1 2">2789STDY5608849</strain>
    </source>
</reference>
<accession>A0A174DK55</accession>